<keyword evidence="3 13" id="KW-0808">Transferase</keyword>
<dbReference type="GO" id="GO:0000287">
    <property type="term" value="F:magnesium ion binding"/>
    <property type="evidence" value="ECO:0007669"/>
    <property type="project" value="UniProtKB-UniRule"/>
</dbReference>
<evidence type="ECO:0000256" key="1">
    <source>
        <dbReference type="ARBA" id="ARBA00010945"/>
    </source>
</evidence>
<feature type="binding site" evidence="13">
    <location>
        <position position="119"/>
    </location>
    <ligand>
        <name>Mg(2+)</name>
        <dbReference type="ChEBI" id="CHEBI:18420"/>
    </ligand>
</feature>
<dbReference type="InterPro" id="IPR036775">
    <property type="entry name" value="DNA_pol_Y-fam_lit_finger_sf"/>
</dbReference>
<keyword evidence="7 13" id="KW-0227">DNA damage</keyword>
<dbReference type="GO" id="GO:0042276">
    <property type="term" value="P:error-prone translesion synthesis"/>
    <property type="evidence" value="ECO:0007669"/>
    <property type="project" value="TreeGrafter"/>
</dbReference>
<evidence type="ECO:0000313" key="16">
    <source>
        <dbReference type="EMBL" id="MCD5311493.1"/>
    </source>
</evidence>
<accession>A0A9X1NEB0</accession>
<keyword evidence="8 13" id="KW-0460">Magnesium</keyword>
<keyword evidence="10 13" id="KW-0234">DNA repair</keyword>
<evidence type="ECO:0000256" key="2">
    <source>
        <dbReference type="ARBA" id="ARBA00022457"/>
    </source>
</evidence>
<dbReference type="EMBL" id="JAJOMB010000005">
    <property type="protein sequence ID" value="MCD5311493.1"/>
    <property type="molecule type" value="Genomic_DNA"/>
</dbReference>
<feature type="site" description="Substrate discrimination" evidence="13">
    <location>
        <position position="31"/>
    </location>
</feature>
<dbReference type="InterPro" id="IPR043128">
    <property type="entry name" value="Rev_trsase/Diguanyl_cyclase"/>
</dbReference>
<proteinExistence type="inferred from homology"/>
<keyword evidence="6 13" id="KW-0479">Metal-binding</keyword>
<dbReference type="GO" id="GO:0003684">
    <property type="term" value="F:damaged DNA binding"/>
    <property type="evidence" value="ECO:0007669"/>
    <property type="project" value="InterPro"/>
</dbReference>
<feature type="active site" evidence="13">
    <location>
        <position position="120"/>
    </location>
</feature>
<organism evidence="16 17">
    <name type="scientific">Kineosporia babensis</name>
    <dbReference type="NCBI Taxonomy" id="499548"/>
    <lineage>
        <taxon>Bacteria</taxon>
        <taxon>Bacillati</taxon>
        <taxon>Actinomycetota</taxon>
        <taxon>Actinomycetes</taxon>
        <taxon>Kineosporiales</taxon>
        <taxon>Kineosporiaceae</taxon>
        <taxon>Kineosporia</taxon>
    </lineage>
</organism>
<dbReference type="GO" id="GO:0003887">
    <property type="term" value="F:DNA-directed DNA polymerase activity"/>
    <property type="evidence" value="ECO:0007669"/>
    <property type="project" value="UniProtKB-UniRule"/>
</dbReference>
<dbReference type="GO" id="GO:0006261">
    <property type="term" value="P:DNA-templated DNA replication"/>
    <property type="evidence" value="ECO:0007669"/>
    <property type="project" value="UniProtKB-UniRule"/>
</dbReference>
<keyword evidence="17" id="KW-1185">Reference proteome</keyword>
<evidence type="ECO:0000259" key="15">
    <source>
        <dbReference type="PROSITE" id="PS50173"/>
    </source>
</evidence>
<sequence>MSRHPYHRSGAALSGDDSGCRILHADMDAFYASVELIDRPALRGRPVIVGGGGRAVVLSASYEARRSGIHAAMPMSRARRLCPEAVVIEPDHDRYAEVSHGVMEVFRSVTPLVEPLSLDEAFIDVSGAVRRMGSPSRIAALIRDRIADEQRITCSVGIATTKFVAKLASAQAKPDGILVIPRDETVTFLHGLPAGALWGVGEKTEQALGRLGLLTVADIAHTPAATLRRALGDSVGRQLHDLSWGRDPRPVVPWQPEKSIGNEETFGTDVDDPEVIGRELLRLSERVAARARAAGLIGRTVVIKIRFADFTTITRSRTLSEYTDLARVVHATALGLYTRQGFDRARLRLVGVRLEGLVEASAGHHQLTLDERPLGWREAERAIDRASARFGAGAVRPASLVAQPTSEEDTTQQHPAPRSGPARGPLRYQAPPSYGREWGDHPGGIADRLSR</sequence>
<gene>
    <name evidence="13 16" type="primary">dinB</name>
    <name evidence="16" type="ORF">LR394_11325</name>
</gene>
<dbReference type="InterPro" id="IPR001126">
    <property type="entry name" value="UmuC"/>
</dbReference>
<dbReference type="GO" id="GO:0005829">
    <property type="term" value="C:cytosol"/>
    <property type="evidence" value="ECO:0007669"/>
    <property type="project" value="TreeGrafter"/>
</dbReference>
<keyword evidence="2 13" id="KW-0515">Mutator protein</keyword>
<keyword evidence="4 13" id="KW-0548">Nucleotidyltransferase</keyword>
<name>A0A9X1NEB0_9ACTN</name>
<evidence type="ECO:0000256" key="3">
    <source>
        <dbReference type="ARBA" id="ARBA00022679"/>
    </source>
</evidence>
<comment type="caution">
    <text evidence="16">The sequence shown here is derived from an EMBL/GenBank/DDBJ whole genome shotgun (WGS) entry which is preliminary data.</text>
</comment>
<evidence type="ECO:0000256" key="7">
    <source>
        <dbReference type="ARBA" id="ARBA00022763"/>
    </source>
</evidence>
<dbReference type="Pfam" id="PF11799">
    <property type="entry name" value="IMS_C"/>
    <property type="match status" value="1"/>
</dbReference>
<evidence type="ECO:0000256" key="11">
    <source>
        <dbReference type="ARBA" id="ARBA00025589"/>
    </source>
</evidence>
<dbReference type="Gene3D" id="3.30.70.270">
    <property type="match status" value="1"/>
</dbReference>
<evidence type="ECO:0000256" key="13">
    <source>
        <dbReference type="HAMAP-Rule" id="MF_01113"/>
    </source>
</evidence>
<dbReference type="InterPro" id="IPR017961">
    <property type="entry name" value="DNA_pol_Y-fam_little_finger"/>
</dbReference>
<reference evidence="16" key="1">
    <citation type="submission" date="2021-11" db="EMBL/GenBank/DDBJ databases">
        <title>Streptomyces corallinus and Kineosporia corallina sp. nov., two new coral-derived marine actinobacteria.</title>
        <authorList>
            <person name="Buangrab K."/>
            <person name="Sutthacheep M."/>
            <person name="Yeemin T."/>
            <person name="Harunari E."/>
            <person name="Igarashi Y."/>
            <person name="Sripreechasak P."/>
            <person name="Kanchanasin P."/>
            <person name="Tanasupawat S."/>
            <person name="Phongsopitanun W."/>
        </authorList>
    </citation>
    <scope>NUCLEOTIDE SEQUENCE</scope>
    <source>
        <strain evidence="16">JCM 31032</strain>
    </source>
</reference>
<dbReference type="GO" id="GO:0006281">
    <property type="term" value="P:DNA repair"/>
    <property type="evidence" value="ECO:0007669"/>
    <property type="project" value="UniProtKB-UniRule"/>
</dbReference>
<dbReference type="Gene3D" id="3.30.1490.100">
    <property type="entry name" value="DNA polymerase, Y-family, little finger domain"/>
    <property type="match status" value="1"/>
</dbReference>
<dbReference type="Proteomes" id="UP001138997">
    <property type="component" value="Unassembled WGS sequence"/>
</dbReference>
<dbReference type="SUPFAM" id="SSF56672">
    <property type="entry name" value="DNA/RNA polymerases"/>
    <property type="match status" value="1"/>
</dbReference>
<comment type="function">
    <text evidence="11 13">Poorly processive, error-prone DNA polymerase involved in untargeted mutagenesis. Copies undamaged DNA at stalled replication forks, which arise in vivo from mismatched or misaligned primer ends. These misaligned primers can be extended by PolIV. Exhibits no 3'-5' exonuclease (proofreading) activity. May be involved in translesional synthesis, in conjunction with the beta clamp from PolIII.</text>
</comment>
<dbReference type="InterPro" id="IPR022880">
    <property type="entry name" value="DNApol_IV"/>
</dbReference>
<comment type="subcellular location">
    <subcellularLocation>
        <location evidence="13">Cytoplasm</location>
    </subcellularLocation>
</comment>
<evidence type="ECO:0000256" key="12">
    <source>
        <dbReference type="ARBA" id="ARBA00049244"/>
    </source>
</evidence>
<keyword evidence="9 13" id="KW-0239">DNA-directed DNA polymerase</keyword>
<dbReference type="NCBIfam" id="NF003015">
    <property type="entry name" value="PRK03858.1"/>
    <property type="match status" value="1"/>
</dbReference>
<dbReference type="GO" id="GO:0009432">
    <property type="term" value="P:SOS response"/>
    <property type="evidence" value="ECO:0007669"/>
    <property type="project" value="TreeGrafter"/>
</dbReference>
<feature type="binding site" evidence="13">
    <location>
        <position position="26"/>
    </location>
    <ligand>
        <name>Mg(2+)</name>
        <dbReference type="ChEBI" id="CHEBI:18420"/>
    </ligand>
</feature>
<evidence type="ECO:0000256" key="5">
    <source>
        <dbReference type="ARBA" id="ARBA00022705"/>
    </source>
</evidence>
<feature type="region of interest" description="Disordered" evidence="14">
    <location>
        <begin position="396"/>
        <end position="451"/>
    </location>
</feature>
<dbReference type="AlphaFoldDB" id="A0A9X1NEB0"/>
<comment type="catalytic activity">
    <reaction evidence="12 13">
        <text>DNA(n) + a 2'-deoxyribonucleoside 5'-triphosphate = DNA(n+1) + diphosphate</text>
        <dbReference type="Rhea" id="RHEA:22508"/>
        <dbReference type="Rhea" id="RHEA-COMP:17339"/>
        <dbReference type="Rhea" id="RHEA-COMP:17340"/>
        <dbReference type="ChEBI" id="CHEBI:33019"/>
        <dbReference type="ChEBI" id="CHEBI:61560"/>
        <dbReference type="ChEBI" id="CHEBI:173112"/>
        <dbReference type="EC" id="2.7.7.7"/>
    </reaction>
</comment>
<keyword evidence="13" id="KW-0238">DNA-binding</keyword>
<evidence type="ECO:0000256" key="6">
    <source>
        <dbReference type="ARBA" id="ARBA00022723"/>
    </source>
</evidence>
<dbReference type="Gene3D" id="1.10.150.20">
    <property type="entry name" value="5' to 3' exonuclease, C-terminal subdomain"/>
    <property type="match status" value="1"/>
</dbReference>
<feature type="domain" description="UmuC" evidence="15">
    <location>
        <begin position="22"/>
        <end position="201"/>
    </location>
</feature>
<dbReference type="EC" id="2.7.7.7" evidence="13"/>
<evidence type="ECO:0000256" key="10">
    <source>
        <dbReference type="ARBA" id="ARBA00023204"/>
    </source>
</evidence>
<comment type="similarity">
    <text evidence="1 13">Belongs to the DNA polymerase type-Y family.</text>
</comment>
<dbReference type="CDD" id="cd03586">
    <property type="entry name" value="PolY_Pol_IV_kappa"/>
    <property type="match status" value="1"/>
</dbReference>
<evidence type="ECO:0000256" key="4">
    <source>
        <dbReference type="ARBA" id="ARBA00022695"/>
    </source>
</evidence>
<dbReference type="PANTHER" id="PTHR11076">
    <property type="entry name" value="DNA REPAIR POLYMERASE UMUC / TRANSFERASE FAMILY MEMBER"/>
    <property type="match status" value="1"/>
</dbReference>
<comment type="cofactor">
    <cofactor evidence="13">
        <name>Mg(2+)</name>
        <dbReference type="ChEBI" id="CHEBI:18420"/>
    </cofactor>
    <text evidence="13">Binds 2 magnesium ions per subunit.</text>
</comment>
<dbReference type="Pfam" id="PF00817">
    <property type="entry name" value="IMS"/>
    <property type="match status" value="1"/>
</dbReference>
<dbReference type="HAMAP" id="MF_01113">
    <property type="entry name" value="DNApol_IV"/>
    <property type="match status" value="1"/>
</dbReference>
<dbReference type="Gene3D" id="3.40.1170.60">
    <property type="match status" value="1"/>
</dbReference>
<dbReference type="RefSeq" id="WP_231440740.1">
    <property type="nucleotide sequence ID" value="NZ_JAJOMB010000005.1"/>
</dbReference>
<dbReference type="InterPro" id="IPR043502">
    <property type="entry name" value="DNA/RNA_pol_sf"/>
</dbReference>
<dbReference type="PANTHER" id="PTHR11076:SF33">
    <property type="entry name" value="DNA POLYMERASE KAPPA"/>
    <property type="match status" value="1"/>
</dbReference>
<keyword evidence="13" id="KW-0963">Cytoplasm</keyword>
<protein>
    <recommendedName>
        <fullName evidence="13">DNA polymerase IV</fullName>
        <shortName evidence="13">Pol IV</shortName>
        <ecNumber evidence="13">2.7.7.7</ecNumber>
    </recommendedName>
</protein>
<comment type="subunit">
    <text evidence="13">Monomer.</text>
</comment>
<dbReference type="FunFam" id="3.30.1490.100:FF:000004">
    <property type="entry name" value="DNA polymerase IV"/>
    <property type="match status" value="1"/>
</dbReference>
<dbReference type="NCBIfam" id="NF002677">
    <property type="entry name" value="PRK02406.1"/>
    <property type="match status" value="1"/>
</dbReference>
<dbReference type="InterPro" id="IPR050116">
    <property type="entry name" value="DNA_polymerase-Y"/>
</dbReference>
<evidence type="ECO:0000313" key="17">
    <source>
        <dbReference type="Proteomes" id="UP001138997"/>
    </source>
</evidence>
<evidence type="ECO:0000256" key="14">
    <source>
        <dbReference type="SAM" id="MobiDB-lite"/>
    </source>
</evidence>
<dbReference type="PROSITE" id="PS50173">
    <property type="entry name" value="UMUC"/>
    <property type="match status" value="1"/>
</dbReference>
<dbReference type="SUPFAM" id="SSF100879">
    <property type="entry name" value="Lesion bypass DNA polymerase (Y-family), little finger domain"/>
    <property type="match status" value="1"/>
</dbReference>
<keyword evidence="5 13" id="KW-0235">DNA replication</keyword>
<evidence type="ECO:0000256" key="8">
    <source>
        <dbReference type="ARBA" id="ARBA00022842"/>
    </source>
</evidence>
<evidence type="ECO:0000256" key="9">
    <source>
        <dbReference type="ARBA" id="ARBA00022932"/>
    </source>
</evidence>